<keyword evidence="4" id="KW-1185">Reference proteome</keyword>
<dbReference type="AlphaFoldDB" id="A0A835RTU5"/>
<keyword evidence="1" id="KW-0472">Membrane</keyword>
<evidence type="ECO:0000313" key="4">
    <source>
        <dbReference type="Proteomes" id="UP000636800"/>
    </source>
</evidence>
<comment type="caution">
    <text evidence="3">The sequence shown here is derived from an EMBL/GenBank/DDBJ whole genome shotgun (WGS) entry which is preliminary data.</text>
</comment>
<evidence type="ECO:0000313" key="3">
    <source>
        <dbReference type="EMBL" id="KAG0491922.1"/>
    </source>
</evidence>
<evidence type="ECO:0000259" key="2">
    <source>
        <dbReference type="Pfam" id="PF24583"/>
    </source>
</evidence>
<keyword evidence="1" id="KW-0812">Transmembrane</keyword>
<protein>
    <recommendedName>
        <fullName evidence="2">DUF7610 domain-containing protein</fullName>
    </recommendedName>
</protein>
<sequence>MALSEAVLARNLEEIQSELELLRNGGERHLASSIRSKISFLKSLLAAEFSGRTPDRLNHFVSQLSALESALDEVGEEEEAAEQPKKSMAMEGTGYVSVRRNLEELEAMVHIMALEPPTRFWNPNSEKIRSKIRFIKSLLSAEDRDEQFASMTARLAAVEEASALWVESPPVSCSCTSSCYTEDVEVEEEDDDDDDGDANFMHKTDSLKSNLVAVRMEFNGCNDENEEKIETHFVPSCQPQEADANAGDESSPCVCTSSCFEDEEDGAKKEQAEVYSASYANETELCSLVTDEEEVEANTETIVSLQDTRQETGKGNVNDKKRKFGKFRAMAAMLAVFCVAVAGIVFQNFFSEGQPVYLVPT</sequence>
<organism evidence="3 4">
    <name type="scientific">Vanilla planifolia</name>
    <name type="common">Vanilla</name>
    <dbReference type="NCBI Taxonomy" id="51239"/>
    <lineage>
        <taxon>Eukaryota</taxon>
        <taxon>Viridiplantae</taxon>
        <taxon>Streptophyta</taxon>
        <taxon>Embryophyta</taxon>
        <taxon>Tracheophyta</taxon>
        <taxon>Spermatophyta</taxon>
        <taxon>Magnoliopsida</taxon>
        <taxon>Liliopsida</taxon>
        <taxon>Asparagales</taxon>
        <taxon>Orchidaceae</taxon>
        <taxon>Vanilloideae</taxon>
        <taxon>Vanilleae</taxon>
        <taxon>Vanilla</taxon>
    </lineage>
</organism>
<dbReference type="Pfam" id="PF24583">
    <property type="entry name" value="DUF7610"/>
    <property type="match status" value="2"/>
</dbReference>
<name>A0A835RTU5_VANPL</name>
<proteinExistence type="predicted"/>
<dbReference type="InterPro" id="IPR056029">
    <property type="entry name" value="DUF7610"/>
</dbReference>
<feature type="transmembrane region" description="Helical" evidence="1">
    <location>
        <begin position="329"/>
        <end position="350"/>
    </location>
</feature>
<dbReference type="Proteomes" id="UP000636800">
    <property type="component" value="Chromosome 2"/>
</dbReference>
<dbReference type="OrthoDB" id="10248551at2759"/>
<keyword evidence="1" id="KW-1133">Transmembrane helix</keyword>
<reference evidence="3 4" key="1">
    <citation type="journal article" date="2020" name="Nat. Food">
        <title>A phased Vanilla planifolia genome enables genetic improvement of flavour and production.</title>
        <authorList>
            <person name="Hasing T."/>
            <person name="Tang H."/>
            <person name="Brym M."/>
            <person name="Khazi F."/>
            <person name="Huang T."/>
            <person name="Chambers A.H."/>
        </authorList>
    </citation>
    <scope>NUCLEOTIDE SEQUENCE [LARGE SCALE GENOMIC DNA]</scope>
    <source>
        <tissue evidence="3">Leaf</tissue>
    </source>
</reference>
<feature type="domain" description="DUF7610" evidence="2">
    <location>
        <begin position="99"/>
        <end position="165"/>
    </location>
</feature>
<dbReference type="EMBL" id="JADCNL010000002">
    <property type="protein sequence ID" value="KAG0491922.1"/>
    <property type="molecule type" value="Genomic_DNA"/>
</dbReference>
<gene>
    <name evidence="3" type="ORF">HPP92_005320</name>
</gene>
<accession>A0A835RTU5</accession>
<evidence type="ECO:0000256" key="1">
    <source>
        <dbReference type="SAM" id="Phobius"/>
    </source>
</evidence>
<feature type="domain" description="DUF7610" evidence="2">
    <location>
        <begin position="8"/>
        <end position="74"/>
    </location>
</feature>